<comment type="caution">
    <text evidence="6">The sequence shown here is derived from an EMBL/GenBank/DDBJ whole genome shotgun (WGS) entry which is preliminary data.</text>
</comment>
<accession>A0A098Y6M2</accession>
<sequence>MTDVPTADPAAARPAALVLDDVSVVRGGRVVWSQGTLTVPTGAVVGVIGPNGAGKTTLFQLVLGMLPPAGGRVEVLGRTPSRGDRRIGYVPQNYTAALGEAVRARDLVMLGLTGGRFGLRRASAAERARVDDALRRVGADGYADRRMSELSGGQQQRVAIAQAIVDDAELLLLDEPLANLDLRNQHEVVALLGELTRERRVTVLVVAHDLNPLLPVLTDAVYLLDGHPHHDPIDAVVTEDLLTHLYGTPVRVVRTAQGDLFTRGG</sequence>
<dbReference type="PROSITE" id="PS00211">
    <property type="entry name" value="ABC_TRANSPORTER_1"/>
    <property type="match status" value="1"/>
</dbReference>
<name>A0A098Y6M2_9ACTN</name>
<evidence type="ECO:0000256" key="4">
    <source>
        <dbReference type="ARBA" id="ARBA00022840"/>
    </source>
</evidence>
<dbReference type="PANTHER" id="PTHR42734:SF5">
    <property type="entry name" value="IRON TRANSPORT SYSTEM ATP-BINDING PROTEIN HI_0361-RELATED"/>
    <property type="match status" value="1"/>
</dbReference>
<keyword evidence="3" id="KW-0547">Nucleotide-binding</keyword>
<keyword evidence="2" id="KW-0813">Transport</keyword>
<feature type="domain" description="ABC transporter" evidence="5">
    <location>
        <begin position="17"/>
        <end position="250"/>
    </location>
</feature>
<dbReference type="PANTHER" id="PTHR42734">
    <property type="entry name" value="METAL TRANSPORT SYSTEM ATP-BINDING PROTEIN TM_0124-RELATED"/>
    <property type="match status" value="1"/>
</dbReference>
<dbReference type="EMBL" id="JPMX01000058">
    <property type="protein sequence ID" value="KGH46080.1"/>
    <property type="molecule type" value="Genomic_DNA"/>
</dbReference>
<dbReference type="Proteomes" id="UP000029713">
    <property type="component" value="Unassembled WGS sequence"/>
</dbReference>
<evidence type="ECO:0000259" key="5">
    <source>
        <dbReference type="PROSITE" id="PS50893"/>
    </source>
</evidence>
<dbReference type="InterPro" id="IPR003439">
    <property type="entry name" value="ABC_transporter-like_ATP-bd"/>
</dbReference>
<reference evidence="6 7" key="1">
    <citation type="submission" date="2014-07" db="EMBL/GenBank/DDBJ databases">
        <title>Biosystematic studies on Modestobacter strains isolated from extreme hyper-arid desert soil and from historic building.</title>
        <authorList>
            <person name="Bukarasam K."/>
            <person name="Bull A."/>
            <person name="Girard G."/>
            <person name="van Wezel G."/>
            <person name="Goodfellow M."/>
        </authorList>
    </citation>
    <scope>NUCLEOTIDE SEQUENCE [LARGE SCALE GENOMIC DNA]</scope>
    <source>
        <strain evidence="6 7">KNN45-2b</strain>
    </source>
</reference>
<evidence type="ECO:0000256" key="3">
    <source>
        <dbReference type="ARBA" id="ARBA00022741"/>
    </source>
</evidence>
<dbReference type="AlphaFoldDB" id="A0A098Y6M2"/>
<dbReference type="OrthoDB" id="3282096at2"/>
<dbReference type="InterPro" id="IPR050153">
    <property type="entry name" value="Metal_Ion_Import_ABC"/>
</dbReference>
<dbReference type="InterPro" id="IPR027417">
    <property type="entry name" value="P-loop_NTPase"/>
</dbReference>
<keyword evidence="4" id="KW-0067">ATP-binding</keyword>
<dbReference type="GO" id="GO:0005524">
    <property type="term" value="F:ATP binding"/>
    <property type="evidence" value="ECO:0007669"/>
    <property type="project" value="UniProtKB-KW"/>
</dbReference>
<dbReference type="PROSITE" id="PS50893">
    <property type="entry name" value="ABC_TRANSPORTER_2"/>
    <property type="match status" value="1"/>
</dbReference>
<gene>
    <name evidence="6" type="ORF">IN07_13335</name>
</gene>
<dbReference type="STRING" id="1522368.IN07_13335"/>
<protein>
    <submittedName>
        <fullName evidence="6">ABC transporter</fullName>
    </submittedName>
</protein>
<dbReference type="SUPFAM" id="SSF52540">
    <property type="entry name" value="P-loop containing nucleoside triphosphate hydrolases"/>
    <property type="match status" value="1"/>
</dbReference>
<evidence type="ECO:0000256" key="2">
    <source>
        <dbReference type="ARBA" id="ARBA00022448"/>
    </source>
</evidence>
<dbReference type="GO" id="GO:0016887">
    <property type="term" value="F:ATP hydrolysis activity"/>
    <property type="evidence" value="ECO:0007669"/>
    <property type="project" value="InterPro"/>
</dbReference>
<evidence type="ECO:0000256" key="1">
    <source>
        <dbReference type="ARBA" id="ARBA00005417"/>
    </source>
</evidence>
<dbReference type="Pfam" id="PF00005">
    <property type="entry name" value="ABC_tran"/>
    <property type="match status" value="1"/>
</dbReference>
<proteinExistence type="inferred from homology"/>
<organism evidence="6 7">
    <name type="scientific">Modestobacter caceresii</name>
    <dbReference type="NCBI Taxonomy" id="1522368"/>
    <lineage>
        <taxon>Bacteria</taxon>
        <taxon>Bacillati</taxon>
        <taxon>Actinomycetota</taxon>
        <taxon>Actinomycetes</taxon>
        <taxon>Geodermatophilales</taxon>
        <taxon>Geodermatophilaceae</taxon>
        <taxon>Modestobacter</taxon>
    </lineage>
</organism>
<dbReference type="RefSeq" id="WP_036336323.1">
    <property type="nucleotide sequence ID" value="NZ_JPMX01000058.1"/>
</dbReference>
<keyword evidence="7" id="KW-1185">Reference proteome</keyword>
<dbReference type="SMART" id="SM00382">
    <property type="entry name" value="AAA"/>
    <property type="match status" value="1"/>
</dbReference>
<dbReference type="InterPro" id="IPR017871">
    <property type="entry name" value="ABC_transporter-like_CS"/>
</dbReference>
<evidence type="ECO:0000313" key="7">
    <source>
        <dbReference type="Proteomes" id="UP000029713"/>
    </source>
</evidence>
<comment type="similarity">
    <text evidence="1">Belongs to the ABC transporter superfamily.</text>
</comment>
<evidence type="ECO:0000313" key="6">
    <source>
        <dbReference type="EMBL" id="KGH46080.1"/>
    </source>
</evidence>
<dbReference type="Gene3D" id="3.40.50.300">
    <property type="entry name" value="P-loop containing nucleotide triphosphate hydrolases"/>
    <property type="match status" value="1"/>
</dbReference>
<dbReference type="InterPro" id="IPR003593">
    <property type="entry name" value="AAA+_ATPase"/>
</dbReference>